<dbReference type="Gene3D" id="3.40.190.10">
    <property type="entry name" value="Periplasmic binding protein-like II"/>
    <property type="match status" value="2"/>
</dbReference>
<dbReference type="Gene3D" id="1.10.10.10">
    <property type="entry name" value="Winged helix-like DNA-binding domain superfamily/Winged helix DNA-binding domain"/>
    <property type="match status" value="1"/>
</dbReference>
<dbReference type="EMBL" id="JBBUTF010000015">
    <property type="protein sequence ID" value="MEK8027629.1"/>
    <property type="molecule type" value="Genomic_DNA"/>
</dbReference>
<dbReference type="InterPro" id="IPR036390">
    <property type="entry name" value="WH_DNA-bd_sf"/>
</dbReference>
<keyword evidence="4" id="KW-0804">Transcription</keyword>
<sequence length="292" mass="31773">MELRHLRYFVALATTQNFTRAAELLHIAQPPLSRQIQQLEEELGVTLIDRSARPLALTRAGAFFFEHAVQVLARIDELTQATKRLGAGQRRWLGIGFVPSMLYGPLPGVIHDYMAAHPEIEVVLTELTSVQQVEALQAGRIDIAFGRVAIEADGLSNTLIEEEPLVAALPTAHRLARGRKVSLQQLAEHTVVLYPAQPRPSFADHVLAQFRVHGCPAGRIYETNGLQTAVGLVAAGVGVSVVPRSVQRLKRDDVVYRPLSDSGVSAQMLMTTRSGDGSADLMALREAVLAAV</sequence>
<comment type="similarity">
    <text evidence="1">Belongs to the LysR transcriptional regulatory family.</text>
</comment>
<evidence type="ECO:0000256" key="4">
    <source>
        <dbReference type="ARBA" id="ARBA00023163"/>
    </source>
</evidence>
<accession>A0ABU9BEU8</accession>
<evidence type="ECO:0000256" key="2">
    <source>
        <dbReference type="ARBA" id="ARBA00023015"/>
    </source>
</evidence>
<dbReference type="SUPFAM" id="SSF46785">
    <property type="entry name" value="Winged helix' DNA-binding domain"/>
    <property type="match status" value="1"/>
</dbReference>
<reference evidence="6 7" key="1">
    <citation type="submission" date="2024-04" db="EMBL/GenBank/DDBJ databases">
        <title>Novel species of the genus Ideonella isolated from streams.</title>
        <authorList>
            <person name="Lu H."/>
        </authorList>
    </citation>
    <scope>NUCLEOTIDE SEQUENCE [LARGE SCALE GENOMIC DNA]</scope>
    <source>
        <strain evidence="6 7">BYS139W</strain>
    </source>
</reference>
<evidence type="ECO:0000256" key="3">
    <source>
        <dbReference type="ARBA" id="ARBA00023125"/>
    </source>
</evidence>
<keyword evidence="2" id="KW-0805">Transcription regulation</keyword>
<dbReference type="PRINTS" id="PR00039">
    <property type="entry name" value="HTHLYSR"/>
</dbReference>
<gene>
    <name evidence="6" type="ORF">AACH11_16820</name>
</gene>
<keyword evidence="7" id="KW-1185">Reference proteome</keyword>
<dbReference type="RefSeq" id="WP_341375410.1">
    <property type="nucleotide sequence ID" value="NZ_JBBUTF010000015.1"/>
</dbReference>
<proteinExistence type="inferred from homology"/>
<dbReference type="Proteomes" id="UP001368500">
    <property type="component" value="Unassembled WGS sequence"/>
</dbReference>
<evidence type="ECO:0000256" key="1">
    <source>
        <dbReference type="ARBA" id="ARBA00009437"/>
    </source>
</evidence>
<keyword evidence="3" id="KW-0238">DNA-binding</keyword>
<evidence type="ECO:0000313" key="7">
    <source>
        <dbReference type="Proteomes" id="UP001368500"/>
    </source>
</evidence>
<dbReference type="InterPro" id="IPR000847">
    <property type="entry name" value="LysR_HTH_N"/>
</dbReference>
<dbReference type="InterPro" id="IPR036388">
    <property type="entry name" value="WH-like_DNA-bd_sf"/>
</dbReference>
<name>A0ABU9BEU8_9BURK</name>
<dbReference type="Pfam" id="PF03466">
    <property type="entry name" value="LysR_substrate"/>
    <property type="match status" value="1"/>
</dbReference>
<dbReference type="PROSITE" id="PS50931">
    <property type="entry name" value="HTH_LYSR"/>
    <property type="match status" value="1"/>
</dbReference>
<evidence type="ECO:0000259" key="5">
    <source>
        <dbReference type="PROSITE" id="PS50931"/>
    </source>
</evidence>
<dbReference type="PANTHER" id="PTHR30346:SF17">
    <property type="entry name" value="LYSR FAMILY TRANSCRIPTIONAL REGULATOR"/>
    <property type="match status" value="1"/>
</dbReference>
<protein>
    <submittedName>
        <fullName evidence="6">LysR family transcriptional regulator</fullName>
    </submittedName>
</protein>
<organism evidence="6 7">
    <name type="scientific">Pseudaquabacterium rugosum</name>
    <dbReference type="NCBI Taxonomy" id="2984194"/>
    <lineage>
        <taxon>Bacteria</taxon>
        <taxon>Pseudomonadati</taxon>
        <taxon>Pseudomonadota</taxon>
        <taxon>Betaproteobacteria</taxon>
        <taxon>Burkholderiales</taxon>
        <taxon>Sphaerotilaceae</taxon>
        <taxon>Pseudaquabacterium</taxon>
    </lineage>
</organism>
<feature type="domain" description="HTH lysR-type" evidence="5">
    <location>
        <begin position="1"/>
        <end position="58"/>
    </location>
</feature>
<dbReference type="PANTHER" id="PTHR30346">
    <property type="entry name" value="TRANSCRIPTIONAL DUAL REGULATOR HCAR-RELATED"/>
    <property type="match status" value="1"/>
</dbReference>
<comment type="caution">
    <text evidence="6">The sequence shown here is derived from an EMBL/GenBank/DDBJ whole genome shotgun (WGS) entry which is preliminary data.</text>
</comment>
<dbReference type="Pfam" id="PF00126">
    <property type="entry name" value="HTH_1"/>
    <property type="match status" value="1"/>
</dbReference>
<evidence type="ECO:0000313" key="6">
    <source>
        <dbReference type="EMBL" id="MEK8027629.1"/>
    </source>
</evidence>
<dbReference type="InterPro" id="IPR005119">
    <property type="entry name" value="LysR_subst-bd"/>
</dbReference>
<dbReference type="SUPFAM" id="SSF53850">
    <property type="entry name" value="Periplasmic binding protein-like II"/>
    <property type="match status" value="1"/>
</dbReference>